<dbReference type="EMBL" id="CP002629">
    <property type="protein sequence ID" value="AEB09830.1"/>
    <property type="molecule type" value="Genomic_DNA"/>
</dbReference>
<dbReference type="PANTHER" id="PTHR30176">
    <property type="entry name" value="FERREDOXIN-TYPE PROTEIN NAPH"/>
    <property type="match status" value="1"/>
</dbReference>
<evidence type="ECO:0000313" key="10">
    <source>
        <dbReference type="Proteomes" id="UP000000483"/>
    </source>
</evidence>
<dbReference type="AlphaFoldDB" id="F2NI61"/>
<feature type="domain" description="4Fe-4S ferredoxin-type" evidence="8">
    <location>
        <begin position="255"/>
        <end position="279"/>
    </location>
</feature>
<evidence type="ECO:0000256" key="2">
    <source>
        <dbReference type="ARBA" id="ARBA00022485"/>
    </source>
</evidence>
<keyword evidence="5" id="KW-0408">Iron</keyword>
<keyword evidence="7" id="KW-1133">Transmembrane helix</keyword>
<dbReference type="GO" id="GO:0005886">
    <property type="term" value="C:plasma membrane"/>
    <property type="evidence" value="ECO:0007669"/>
    <property type="project" value="TreeGrafter"/>
</dbReference>
<dbReference type="PROSITE" id="PS00198">
    <property type="entry name" value="4FE4S_FER_1"/>
    <property type="match status" value="1"/>
</dbReference>
<dbReference type="Gene3D" id="3.30.70.20">
    <property type="match status" value="1"/>
</dbReference>
<dbReference type="InterPro" id="IPR017900">
    <property type="entry name" value="4Fe4S_Fe_S_CS"/>
</dbReference>
<dbReference type="Pfam" id="PF00037">
    <property type="entry name" value="Fer4"/>
    <property type="match status" value="1"/>
</dbReference>
<feature type="transmembrane region" description="Helical" evidence="7">
    <location>
        <begin position="184"/>
        <end position="205"/>
    </location>
</feature>
<dbReference type="RefSeq" id="WP_013706939.1">
    <property type="nucleotide sequence ID" value="NC_015388.1"/>
</dbReference>
<feature type="domain" description="4Fe-4S ferredoxin-type" evidence="8">
    <location>
        <begin position="225"/>
        <end position="254"/>
    </location>
</feature>
<dbReference type="GO" id="GO:0051539">
    <property type="term" value="F:4 iron, 4 sulfur cluster binding"/>
    <property type="evidence" value="ECO:0007669"/>
    <property type="project" value="UniProtKB-KW"/>
</dbReference>
<keyword evidence="1" id="KW-0813">Transport</keyword>
<evidence type="ECO:0000256" key="3">
    <source>
        <dbReference type="ARBA" id="ARBA00022723"/>
    </source>
</evidence>
<feature type="transmembrane region" description="Helical" evidence="7">
    <location>
        <begin position="125"/>
        <end position="143"/>
    </location>
</feature>
<proteinExistence type="predicted"/>
<sequence>MDNFRRLIQILVTVLTNAYLLFPFGSVIYQGPLKSLCHPGLHCYSCPAALLGCPIGAFQNLLCTVRLSMQAGTIQFGASIVGYLGVFGVLTGRFVCGWLCPFGLVQDLLYRIPSPKVKLPAFLSYCRYLVLLLLVIILPLFWIDELGMGQPWFCKLLCPSGTLMGAMPLLLLKPSLWQSIGFYFWNKFTIMMLIIVGSVFISRIFCRTLCPLGAFYGLFNRVSFLSLQHDSEKCVHCRACERRCPTGCLPYKNPNSADCIRCLKCLQACRFGALDYKLRSGVSVAFPRRTEH</sequence>
<dbReference type="HOGENOM" id="CLU_033147_1_0_7"/>
<evidence type="ECO:0000313" key="9">
    <source>
        <dbReference type="EMBL" id="AEB09830.1"/>
    </source>
</evidence>
<keyword evidence="6" id="KW-0411">Iron-sulfur</keyword>
<keyword evidence="7" id="KW-0472">Membrane</keyword>
<evidence type="ECO:0000256" key="4">
    <source>
        <dbReference type="ARBA" id="ARBA00022982"/>
    </source>
</evidence>
<name>F2NI61_DESAR</name>
<reference evidence="10" key="2">
    <citation type="submission" date="2011-03" db="EMBL/GenBank/DDBJ databases">
        <title>The complete genome of Desulfobacca acetoxidans DSM 11109.</title>
        <authorList>
            <consortium name="US DOE Joint Genome Institute (JGI-PGF)"/>
            <person name="Lucas S."/>
            <person name="Copeland A."/>
            <person name="Lapidus A."/>
            <person name="Bruce D."/>
            <person name="Goodwin L."/>
            <person name="Pitluck S."/>
            <person name="Peters L."/>
            <person name="Kyrpides N."/>
            <person name="Mavromatis K."/>
            <person name="Ivanova N."/>
            <person name="Ovchinnikova G."/>
            <person name="Teshima H."/>
            <person name="Detter J.C."/>
            <person name="Han C."/>
            <person name="Land M."/>
            <person name="Hauser L."/>
            <person name="Markowitz V."/>
            <person name="Cheng J.-F."/>
            <person name="Hugenholtz P."/>
            <person name="Woyke T."/>
            <person name="Wu D."/>
            <person name="Spring S."/>
            <person name="Schueler E."/>
            <person name="Brambilla E."/>
            <person name="Klenk H.-P."/>
            <person name="Eisen J.A."/>
        </authorList>
    </citation>
    <scope>NUCLEOTIDE SEQUENCE [LARGE SCALE GENOMIC DNA]</scope>
    <source>
        <strain evidence="10">ATCC 700848 / DSM 11109 / ASRB2</strain>
    </source>
</reference>
<dbReference type="InterPro" id="IPR051684">
    <property type="entry name" value="Electron_Trans/Redox"/>
</dbReference>
<dbReference type="GO" id="GO:0046872">
    <property type="term" value="F:metal ion binding"/>
    <property type="evidence" value="ECO:0007669"/>
    <property type="project" value="UniProtKB-KW"/>
</dbReference>
<accession>F2NI61</accession>
<keyword evidence="2" id="KW-0004">4Fe-4S</keyword>
<evidence type="ECO:0000256" key="1">
    <source>
        <dbReference type="ARBA" id="ARBA00022448"/>
    </source>
</evidence>
<dbReference type="InterPro" id="IPR017896">
    <property type="entry name" value="4Fe4S_Fe-S-bd"/>
</dbReference>
<evidence type="ECO:0000256" key="6">
    <source>
        <dbReference type="ARBA" id="ARBA00023014"/>
    </source>
</evidence>
<reference evidence="9 10" key="1">
    <citation type="journal article" date="2011" name="Stand. Genomic Sci.">
        <title>Complete genome sequence of the acetate-degrading sulfate reducer Desulfobacca acetoxidans type strain (ASRB2).</title>
        <authorList>
            <person name="Goker M."/>
            <person name="Teshima H."/>
            <person name="Lapidus A."/>
            <person name="Nolan M."/>
            <person name="Lucas S."/>
            <person name="Hammon N."/>
            <person name="Deshpande S."/>
            <person name="Cheng J.F."/>
            <person name="Tapia R."/>
            <person name="Han C."/>
            <person name="Goodwin L."/>
            <person name="Pitluck S."/>
            <person name="Huntemann M."/>
            <person name="Liolios K."/>
            <person name="Ivanova N."/>
            <person name="Pagani I."/>
            <person name="Mavromatis K."/>
            <person name="Ovchinikova G."/>
            <person name="Pati A."/>
            <person name="Chen A."/>
            <person name="Palaniappan K."/>
            <person name="Land M."/>
            <person name="Hauser L."/>
            <person name="Brambilla E.M."/>
            <person name="Rohde M."/>
            <person name="Spring S."/>
            <person name="Detter J.C."/>
            <person name="Woyke T."/>
            <person name="Bristow J."/>
            <person name="Eisen J.A."/>
            <person name="Markowitz V."/>
            <person name="Hugenholtz P."/>
            <person name="Kyrpides N.C."/>
            <person name="Klenk H.P."/>
        </authorList>
    </citation>
    <scope>NUCLEOTIDE SEQUENCE [LARGE SCALE GENOMIC DNA]</scope>
    <source>
        <strain evidence="10">ATCC 700848 / DSM 11109 / ASRB2</strain>
    </source>
</reference>
<keyword evidence="10" id="KW-1185">Reference proteome</keyword>
<feature type="transmembrane region" description="Helical" evidence="7">
    <location>
        <begin position="80"/>
        <end position="104"/>
    </location>
</feature>
<dbReference type="eggNOG" id="COG0348">
    <property type="taxonomic scope" value="Bacteria"/>
</dbReference>
<evidence type="ECO:0000256" key="7">
    <source>
        <dbReference type="SAM" id="Phobius"/>
    </source>
</evidence>
<dbReference type="OrthoDB" id="9784262at2"/>
<evidence type="ECO:0000259" key="8">
    <source>
        <dbReference type="PROSITE" id="PS51379"/>
    </source>
</evidence>
<dbReference type="SUPFAM" id="SSF54862">
    <property type="entry name" value="4Fe-4S ferredoxins"/>
    <property type="match status" value="1"/>
</dbReference>
<keyword evidence="4" id="KW-0249">Electron transport</keyword>
<keyword evidence="7" id="KW-0812">Transmembrane</keyword>
<dbReference type="PROSITE" id="PS51379">
    <property type="entry name" value="4FE4S_FER_2"/>
    <property type="match status" value="2"/>
</dbReference>
<gene>
    <name evidence="9" type="ordered locus">Desac_1999</name>
</gene>
<protein>
    <submittedName>
        <fullName evidence="9">4Fe-4S ferredoxin iron-sulfur binding domain-containing protein</fullName>
    </submittedName>
</protein>
<evidence type="ECO:0000256" key="5">
    <source>
        <dbReference type="ARBA" id="ARBA00023004"/>
    </source>
</evidence>
<dbReference type="STRING" id="880072.Desac_1999"/>
<feature type="transmembrane region" description="Helical" evidence="7">
    <location>
        <begin position="7"/>
        <end position="29"/>
    </location>
</feature>
<dbReference type="PANTHER" id="PTHR30176:SF3">
    <property type="entry name" value="FERREDOXIN-TYPE PROTEIN NAPH"/>
    <property type="match status" value="1"/>
</dbReference>
<keyword evidence="3" id="KW-0479">Metal-binding</keyword>
<dbReference type="Pfam" id="PF12801">
    <property type="entry name" value="Fer4_5"/>
    <property type="match status" value="2"/>
</dbReference>
<organism evidence="9 10">
    <name type="scientific">Desulfobacca acetoxidans (strain ATCC 700848 / DSM 11109 / ASRB2)</name>
    <dbReference type="NCBI Taxonomy" id="880072"/>
    <lineage>
        <taxon>Bacteria</taxon>
        <taxon>Pseudomonadati</taxon>
        <taxon>Thermodesulfobacteriota</taxon>
        <taxon>Desulfobaccia</taxon>
        <taxon>Desulfobaccales</taxon>
        <taxon>Desulfobaccaceae</taxon>
        <taxon>Desulfobacca</taxon>
    </lineage>
</organism>
<dbReference type="Proteomes" id="UP000000483">
    <property type="component" value="Chromosome"/>
</dbReference>
<dbReference type="KEGG" id="dao:Desac_1999"/>